<keyword evidence="3" id="KW-1185">Reference proteome</keyword>
<sequence>MCQMMMLIESTAREFDRMAKESLASNGAVEHLRDEQVASREAHEKLTQARDEAQKEAQAWAAKLSTDIEAEREKIKATVEKACQERYEAQAAATQAEMAEVERGLR</sequence>
<accession>A0AAV2CCR1</accession>
<dbReference type="EMBL" id="OZ034813">
    <property type="protein sequence ID" value="CAL1353663.1"/>
    <property type="molecule type" value="Genomic_DNA"/>
</dbReference>
<name>A0AAV2CCR1_9ROSI</name>
<dbReference type="Proteomes" id="UP001497516">
    <property type="component" value="Chromosome 1"/>
</dbReference>
<evidence type="ECO:0000313" key="2">
    <source>
        <dbReference type="EMBL" id="CAL1353663.1"/>
    </source>
</evidence>
<organism evidence="2 3">
    <name type="scientific">Linum trigynum</name>
    <dbReference type="NCBI Taxonomy" id="586398"/>
    <lineage>
        <taxon>Eukaryota</taxon>
        <taxon>Viridiplantae</taxon>
        <taxon>Streptophyta</taxon>
        <taxon>Embryophyta</taxon>
        <taxon>Tracheophyta</taxon>
        <taxon>Spermatophyta</taxon>
        <taxon>Magnoliopsida</taxon>
        <taxon>eudicotyledons</taxon>
        <taxon>Gunneridae</taxon>
        <taxon>Pentapetalae</taxon>
        <taxon>rosids</taxon>
        <taxon>fabids</taxon>
        <taxon>Malpighiales</taxon>
        <taxon>Linaceae</taxon>
        <taxon>Linum</taxon>
    </lineage>
</organism>
<feature type="compositionally biased region" description="Basic and acidic residues" evidence="1">
    <location>
        <begin position="30"/>
        <end position="54"/>
    </location>
</feature>
<gene>
    <name evidence="2" type="ORF">LTRI10_LOCUS1546</name>
</gene>
<dbReference type="AlphaFoldDB" id="A0AAV2CCR1"/>
<feature type="region of interest" description="Disordered" evidence="1">
    <location>
        <begin position="26"/>
        <end position="54"/>
    </location>
</feature>
<protein>
    <submittedName>
        <fullName evidence="2">Uncharacterized protein</fullName>
    </submittedName>
</protein>
<evidence type="ECO:0000256" key="1">
    <source>
        <dbReference type="SAM" id="MobiDB-lite"/>
    </source>
</evidence>
<reference evidence="2 3" key="1">
    <citation type="submission" date="2024-04" db="EMBL/GenBank/DDBJ databases">
        <authorList>
            <person name="Fracassetti M."/>
        </authorList>
    </citation>
    <scope>NUCLEOTIDE SEQUENCE [LARGE SCALE GENOMIC DNA]</scope>
</reference>
<proteinExistence type="predicted"/>
<evidence type="ECO:0000313" key="3">
    <source>
        <dbReference type="Proteomes" id="UP001497516"/>
    </source>
</evidence>